<keyword evidence="2" id="KW-1185">Reference proteome</keyword>
<dbReference type="Proteomes" id="UP000321424">
    <property type="component" value="Unassembled WGS sequence"/>
</dbReference>
<reference evidence="1 2" key="1">
    <citation type="submission" date="2019-07" db="EMBL/GenBank/DDBJ databases">
        <title>Whole genome shotgun sequence of Nocardia ninae NBRC 108245.</title>
        <authorList>
            <person name="Hosoyama A."/>
            <person name="Uohara A."/>
            <person name="Ohji S."/>
            <person name="Ichikawa N."/>
        </authorList>
    </citation>
    <scope>NUCLEOTIDE SEQUENCE [LARGE SCALE GENOMIC DNA]</scope>
    <source>
        <strain evidence="1 2">NBRC 108245</strain>
    </source>
</reference>
<protein>
    <submittedName>
        <fullName evidence="1">Uncharacterized protein</fullName>
    </submittedName>
</protein>
<evidence type="ECO:0000313" key="2">
    <source>
        <dbReference type="Proteomes" id="UP000321424"/>
    </source>
</evidence>
<dbReference type="EMBL" id="BJXA01000015">
    <property type="protein sequence ID" value="GEM38419.1"/>
    <property type="molecule type" value="Genomic_DNA"/>
</dbReference>
<name>A0A511MCW0_9NOCA</name>
<dbReference type="OrthoDB" id="4569839at2"/>
<evidence type="ECO:0000313" key="1">
    <source>
        <dbReference type="EMBL" id="GEM38419.1"/>
    </source>
</evidence>
<proteinExistence type="predicted"/>
<dbReference type="AlphaFoldDB" id="A0A511MCW0"/>
<gene>
    <name evidence="1" type="ORF">NN4_29380</name>
</gene>
<dbReference type="RefSeq" id="WP_147130655.1">
    <property type="nucleotide sequence ID" value="NZ_BJXA01000015.1"/>
</dbReference>
<accession>A0A511MCW0</accession>
<comment type="caution">
    <text evidence="1">The sequence shown here is derived from an EMBL/GenBank/DDBJ whole genome shotgun (WGS) entry which is preliminary data.</text>
</comment>
<sequence length="178" mass="19634">MDNEPGKATVDVDQLIQLFTGVLQQYRQPDSPETSTLHDGNDLTLSIFSELQYALQSRNLSSKGPVAQALPAQVDVQHKMLFFKRRLPRYAERVVVIHHGNIAPEVHYVYDQESRDGGNGGDCDTPTTFDLAHPHEAIAVQIQDCHERIRLVSFVTFAPIDTGGGSRVAANTVSPQAI</sequence>
<organism evidence="1 2">
    <name type="scientific">Nocardia ninae NBRC 108245</name>
    <dbReference type="NCBI Taxonomy" id="1210091"/>
    <lineage>
        <taxon>Bacteria</taxon>
        <taxon>Bacillati</taxon>
        <taxon>Actinomycetota</taxon>
        <taxon>Actinomycetes</taxon>
        <taxon>Mycobacteriales</taxon>
        <taxon>Nocardiaceae</taxon>
        <taxon>Nocardia</taxon>
    </lineage>
</organism>